<evidence type="ECO:0000313" key="1">
    <source>
        <dbReference type="EMBL" id="KAG8061534.1"/>
    </source>
</evidence>
<gene>
    <name evidence="1" type="ORF">GUJ93_ZPchr0003g17133</name>
</gene>
<dbReference type="Proteomes" id="UP000729402">
    <property type="component" value="Unassembled WGS sequence"/>
</dbReference>
<dbReference type="AlphaFoldDB" id="A0A8J5VX40"/>
<reference evidence="1" key="2">
    <citation type="submission" date="2021-02" db="EMBL/GenBank/DDBJ databases">
        <authorList>
            <person name="Kimball J.A."/>
            <person name="Haas M.W."/>
            <person name="Macchietto M."/>
            <person name="Kono T."/>
            <person name="Duquette J."/>
            <person name="Shao M."/>
        </authorList>
    </citation>
    <scope>NUCLEOTIDE SEQUENCE</scope>
    <source>
        <tissue evidence="1">Fresh leaf tissue</tissue>
    </source>
</reference>
<dbReference type="EMBL" id="JAAALK010000286">
    <property type="protein sequence ID" value="KAG8061534.1"/>
    <property type="molecule type" value="Genomic_DNA"/>
</dbReference>
<proteinExistence type="predicted"/>
<reference evidence="1" key="1">
    <citation type="journal article" date="2021" name="bioRxiv">
        <title>Whole Genome Assembly and Annotation of Northern Wild Rice, Zizania palustris L., Supports a Whole Genome Duplication in the Zizania Genus.</title>
        <authorList>
            <person name="Haas M."/>
            <person name="Kono T."/>
            <person name="Macchietto M."/>
            <person name="Millas R."/>
            <person name="McGilp L."/>
            <person name="Shao M."/>
            <person name="Duquette J."/>
            <person name="Hirsch C.N."/>
            <person name="Kimball J."/>
        </authorList>
    </citation>
    <scope>NUCLEOTIDE SEQUENCE</scope>
    <source>
        <tissue evidence="1">Fresh leaf tissue</tissue>
    </source>
</reference>
<accession>A0A8J5VX40</accession>
<organism evidence="1 2">
    <name type="scientific">Zizania palustris</name>
    <name type="common">Northern wild rice</name>
    <dbReference type="NCBI Taxonomy" id="103762"/>
    <lineage>
        <taxon>Eukaryota</taxon>
        <taxon>Viridiplantae</taxon>
        <taxon>Streptophyta</taxon>
        <taxon>Embryophyta</taxon>
        <taxon>Tracheophyta</taxon>
        <taxon>Spermatophyta</taxon>
        <taxon>Magnoliopsida</taxon>
        <taxon>Liliopsida</taxon>
        <taxon>Poales</taxon>
        <taxon>Poaceae</taxon>
        <taxon>BOP clade</taxon>
        <taxon>Oryzoideae</taxon>
        <taxon>Oryzeae</taxon>
        <taxon>Zizaniinae</taxon>
        <taxon>Zizania</taxon>
    </lineage>
</organism>
<sequence length="105" mass="11158">MNCTEQSEVSSFVMAILQKGLEIAILYRYLSTVTSISTPLLSHLLSGSLRSASAEARPAFSPASPLARPAGEQARRRSVDDLIYFPIPALAFSLGAAASSSSRAR</sequence>
<comment type="caution">
    <text evidence="1">The sequence shown here is derived from an EMBL/GenBank/DDBJ whole genome shotgun (WGS) entry which is preliminary data.</text>
</comment>
<name>A0A8J5VX40_ZIZPA</name>
<evidence type="ECO:0000313" key="2">
    <source>
        <dbReference type="Proteomes" id="UP000729402"/>
    </source>
</evidence>
<keyword evidence="2" id="KW-1185">Reference proteome</keyword>
<protein>
    <submittedName>
        <fullName evidence="1">Uncharacterized protein</fullName>
    </submittedName>
</protein>